<reference evidence="1" key="2">
    <citation type="submission" date="2017-10" db="EMBL/GenBank/DDBJ databases">
        <title>Ladona fulva Genome sequencing and assembly.</title>
        <authorList>
            <person name="Murali S."/>
            <person name="Richards S."/>
            <person name="Bandaranaike D."/>
            <person name="Bellair M."/>
            <person name="Blankenburg K."/>
            <person name="Chao H."/>
            <person name="Dinh H."/>
            <person name="Doddapaneni H."/>
            <person name="Dugan-Rocha S."/>
            <person name="Elkadiri S."/>
            <person name="Gnanaolivu R."/>
            <person name="Hernandez B."/>
            <person name="Skinner E."/>
            <person name="Javaid M."/>
            <person name="Lee S."/>
            <person name="Li M."/>
            <person name="Ming W."/>
            <person name="Munidasa M."/>
            <person name="Muniz J."/>
            <person name="Nguyen L."/>
            <person name="Hughes D."/>
            <person name="Osuji N."/>
            <person name="Pu L.-L."/>
            <person name="Puazo M."/>
            <person name="Qu C."/>
            <person name="Quiroz J."/>
            <person name="Raj R."/>
            <person name="Weissenberger G."/>
            <person name="Xin Y."/>
            <person name="Zou X."/>
            <person name="Han Y."/>
            <person name="Worley K."/>
            <person name="Muzny D."/>
            <person name="Gibbs R."/>
        </authorList>
    </citation>
    <scope>NUCLEOTIDE SEQUENCE</scope>
    <source>
        <strain evidence="1">Sampled in the wild</strain>
    </source>
</reference>
<dbReference type="Proteomes" id="UP000792457">
    <property type="component" value="Unassembled WGS sequence"/>
</dbReference>
<accession>A0A8K0KF81</accession>
<protein>
    <submittedName>
        <fullName evidence="1">Uncharacterized protein</fullName>
    </submittedName>
</protein>
<dbReference type="SUPFAM" id="SSF53067">
    <property type="entry name" value="Actin-like ATPase domain"/>
    <property type="match status" value="1"/>
</dbReference>
<reference evidence="1" key="1">
    <citation type="submission" date="2013-04" db="EMBL/GenBank/DDBJ databases">
        <authorList>
            <person name="Qu J."/>
            <person name="Murali S.C."/>
            <person name="Bandaranaike D."/>
            <person name="Bellair M."/>
            <person name="Blankenburg K."/>
            <person name="Chao H."/>
            <person name="Dinh H."/>
            <person name="Doddapaneni H."/>
            <person name="Downs B."/>
            <person name="Dugan-Rocha S."/>
            <person name="Elkadiri S."/>
            <person name="Gnanaolivu R.D."/>
            <person name="Hernandez B."/>
            <person name="Javaid M."/>
            <person name="Jayaseelan J.C."/>
            <person name="Lee S."/>
            <person name="Li M."/>
            <person name="Ming W."/>
            <person name="Munidasa M."/>
            <person name="Muniz J."/>
            <person name="Nguyen L."/>
            <person name="Ongeri F."/>
            <person name="Osuji N."/>
            <person name="Pu L.-L."/>
            <person name="Puazo M."/>
            <person name="Qu C."/>
            <person name="Quiroz J."/>
            <person name="Raj R."/>
            <person name="Weissenberger G."/>
            <person name="Xin Y."/>
            <person name="Zou X."/>
            <person name="Han Y."/>
            <person name="Richards S."/>
            <person name="Worley K."/>
            <person name="Muzny D."/>
            <person name="Gibbs R."/>
        </authorList>
    </citation>
    <scope>NUCLEOTIDE SEQUENCE</scope>
    <source>
        <strain evidence="1">Sampled in the wild</strain>
    </source>
</reference>
<evidence type="ECO:0000313" key="2">
    <source>
        <dbReference type="Proteomes" id="UP000792457"/>
    </source>
</evidence>
<gene>
    <name evidence="1" type="ORF">J437_LFUL007332</name>
</gene>
<sequence length="96" mass="11230">MAVWLALEHICRVYVSHESIESEVYLFRIMMNTFELKDMKPVPDPVQSYALYRNTSLPIVIDNGSYHCRVGWATQPQPSMVFKNLIAKQRKERGKK</sequence>
<dbReference type="OrthoDB" id="7340501at2759"/>
<name>A0A8K0KF81_LADFU</name>
<dbReference type="Gene3D" id="3.30.420.40">
    <property type="match status" value="1"/>
</dbReference>
<dbReference type="InterPro" id="IPR043129">
    <property type="entry name" value="ATPase_NBD"/>
</dbReference>
<comment type="caution">
    <text evidence="1">The sequence shown here is derived from an EMBL/GenBank/DDBJ whole genome shotgun (WGS) entry which is preliminary data.</text>
</comment>
<evidence type="ECO:0000313" key="1">
    <source>
        <dbReference type="EMBL" id="KAG8234174.1"/>
    </source>
</evidence>
<dbReference type="EMBL" id="KZ308788">
    <property type="protein sequence ID" value="KAG8234174.1"/>
    <property type="molecule type" value="Genomic_DNA"/>
</dbReference>
<dbReference type="AlphaFoldDB" id="A0A8K0KF81"/>
<feature type="non-terminal residue" evidence="1">
    <location>
        <position position="96"/>
    </location>
</feature>
<proteinExistence type="predicted"/>
<organism evidence="1 2">
    <name type="scientific">Ladona fulva</name>
    <name type="common">Scarce chaser dragonfly</name>
    <name type="synonym">Libellula fulva</name>
    <dbReference type="NCBI Taxonomy" id="123851"/>
    <lineage>
        <taxon>Eukaryota</taxon>
        <taxon>Metazoa</taxon>
        <taxon>Ecdysozoa</taxon>
        <taxon>Arthropoda</taxon>
        <taxon>Hexapoda</taxon>
        <taxon>Insecta</taxon>
        <taxon>Pterygota</taxon>
        <taxon>Palaeoptera</taxon>
        <taxon>Odonata</taxon>
        <taxon>Epiprocta</taxon>
        <taxon>Anisoptera</taxon>
        <taxon>Libelluloidea</taxon>
        <taxon>Libellulidae</taxon>
        <taxon>Ladona</taxon>
    </lineage>
</organism>
<keyword evidence="2" id="KW-1185">Reference proteome</keyword>